<dbReference type="Gene3D" id="1.10.238.10">
    <property type="entry name" value="EF-hand"/>
    <property type="match status" value="1"/>
</dbReference>
<name>A0A1V9ZJJ8_ACHHY</name>
<comment type="caution">
    <text evidence="2">The sequence shown here is derived from an EMBL/GenBank/DDBJ whole genome shotgun (WGS) entry which is preliminary data.</text>
</comment>
<accession>A0A1V9ZJJ8</accession>
<dbReference type="InterPro" id="IPR002048">
    <property type="entry name" value="EF_hand_dom"/>
</dbReference>
<dbReference type="GO" id="GO:0005509">
    <property type="term" value="F:calcium ion binding"/>
    <property type="evidence" value="ECO:0007669"/>
    <property type="project" value="InterPro"/>
</dbReference>
<dbReference type="OrthoDB" id="191686at2759"/>
<dbReference type="InterPro" id="IPR011992">
    <property type="entry name" value="EF-hand-dom_pair"/>
</dbReference>
<organism evidence="2 3">
    <name type="scientific">Achlya hypogyna</name>
    <name type="common">Oomycete</name>
    <name type="synonym">Protoachlya hypogyna</name>
    <dbReference type="NCBI Taxonomy" id="1202772"/>
    <lineage>
        <taxon>Eukaryota</taxon>
        <taxon>Sar</taxon>
        <taxon>Stramenopiles</taxon>
        <taxon>Oomycota</taxon>
        <taxon>Saprolegniomycetes</taxon>
        <taxon>Saprolegniales</taxon>
        <taxon>Achlyaceae</taxon>
        <taxon>Achlya</taxon>
    </lineage>
</organism>
<dbReference type="PROSITE" id="PS50222">
    <property type="entry name" value="EF_HAND_2"/>
    <property type="match status" value="2"/>
</dbReference>
<dbReference type="SMART" id="SM00054">
    <property type="entry name" value="EFh"/>
    <property type="match status" value="2"/>
</dbReference>
<proteinExistence type="predicted"/>
<reference evidence="2 3" key="1">
    <citation type="journal article" date="2014" name="Genome Biol. Evol.">
        <title>The secreted proteins of Achlya hypogyna and Thraustotheca clavata identify the ancestral oomycete secretome and reveal gene acquisitions by horizontal gene transfer.</title>
        <authorList>
            <person name="Misner I."/>
            <person name="Blouin N."/>
            <person name="Leonard G."/>
            <person name="Richards T.A."/>
            <person name="Lane C.E."/>
        </authorList>
    </citation>
    <scope>NUCLEOTIDE SEQUENCE [LARGE SCALE GENOMIC DNA]</scope>
    <source>
        <strain evidence="2 3">ATCC 48635</strain>
    </source>
</reference>
<feature type="domain" description="EF-hand" evidence="1">
    <location>
        <begin position="16"/>
        <end position="51"/>
    </location>
</feature>
<dbReference type="Proteomes" id="UP000243579">
    <property type="component" value="Unassembled WGS sequence"/>
</dbReference>
<evidence type="ECO:0000313" key="2">
    <source>
        <dbReference type="EMBL" id="OQR98169.1"/>
    </source>
</evidence>
<feature type="domain" description="EF-hand" evidence="1">
    <location>
        <begin position="59"/>
        <end position="94"/>
    </location>
</feature>
<dbReference type="AlphaFoldDB" id="A0A1V9ZJJ8"/>
<dbReference type="EMBL" id="JNBR01000089">
    <property type="protein sequence ID" value="OQR98169.1"/>
    <property type="molecule type" value="Genomic_DNA"/>
</dbReference>
<sequence>MAESGAEEYYCGGSSAMEAAINKMWQTYDPNDNGFLNRAEARELLTKTLQEMEIPGDLLSDDAFDAIFGEFDADGAGTVSKDAIVAFFSTFMDFAHNDE</sequence>
<dbReference type="Pfam" id="PF13499">
    <property type="entry name" value="EF-hand_7"/>
    <property type="match status" value="1"/>
</dbReference>
<gene>
    <name evidence="2" type="ORF">ACHHYP_09036</name>
</gene>
<dbReference type="SUPFAM" id="SSF47473">
    <property type="entry name" value="EF-hand"/>
    <property type="match status" value="1"/>
</dbReference>
<protein>
    <recommendedName>
        <fullName evidence="1">EF-hand domain-containing protein</fullName>
    </recommendedName>
</protein>
<keyword evidence="3" id="KW-1185">Reference proteome</keyword>
<evidence type="ECO:0000259" key="1">
    <source>
        <dbReference type="PROSITE" id="PS50222"/>
    </source>
</evidence>
<evidence type="ECO:0000313" key="3">
    <source>
        <dbReference type="Proteomes" id="UP000243579"/>
    </source>
</evidence>